<organism evidence="2 3">
    <name type="scientific">Runella salmonicolor</name>
    <dbReference type="NCBI Taxonomy" id="2950278"/>
    <lineage>
        <taxon>Bacteria</taxon>
        <taxon>Pseudomonadati</taxon>
        <taxon>Bacteroidota</taxon>
        <taxon>Cytophagia</taxon>
        <taxon>Cytophagales</taxon>
        <taxon>Spirosomataceae</taxon>
        <taxon>Runella</taxon>
    </lineage>
</organism>
<proteinExistence type="predicted"/>
<keyword evidence="3" id="KW-1185">Reference proteome</keyword>
<dbReference type="Proteomes" id="UP001204772">
    <property type="component" value="Unassembled WGS sequence"/>
</dbReference>
<evidence type="ECO:0000313" key="2">
    <source>
        <dbReference type="EMBL" id="MCP1384726.1"/>
    </source>
</evidence>
<name>A0ABT1FSI8_9BACT</name>
<sequence>MRYIAFFIISLLFSAPIQAQITVTGASTAGANTTYNLGTAQTVQVFNSDAGTNLYSNIPFTSYSQMPPYYEMYRIYRVGGVWTLDQAIVSASVGVRITTLYTISNNLNNPPCDWGNGVLLAGTCGELPVQSATIAPGFITIPQFSAAAISAIISPQKGMLVFDTTNNCLKLYNGTAWKCLVTQ</sequence>
<gene>
    <name evidence="2" type="ORF">NCI00_19985</name>
</gene>
<accession>A0ABT1FSI8</accession>
<feature type="chain" id="PRO_5047056253" evidence="1">
    <location>
        <begin position="20"/>
        <end position="183"/>
    </location>
</feature>
<evidence type="ECO:0000313" key="3">
    <source>
        <dbReference type="Proteomes" id="UP001204772"/>
    </source>
</evidence>
<reference evidence="2 3" key="1">
    <citation type="submission" date="2022-06" db="EMBL/GenBank/DDBJ databases">
        <title>Runella sp. S5 genome sequencing.</title>
        <authorList>
            <person name="Park S."/>
        </authorList>
    </citation>
    <scope>NUCLEOTIDE SEQUENCE [LARGE SCALE GENOMIC DNA]</scope>
    <source>
        <strain evidence="2 3">S5</strain>
    </source>
</reference>
<comment type="caution">
    <text evidence="2">The sequence shown here is derived from an EMBL/GenBank/DDBJ whole genome shotgun (WGS) entry which is preliminary data.</text>
</comment>
<evidence type="ECO:0000256" key="1">
    <source>
        <dbReference type="SAM" id="SignalP"/>
    </source>
</evidence>
<keyword evidence="1" id="KW-0732">Signal</keyword>
<feature type="signal peptide" evidence="1">
    <location>
        <begin position="1"/>
        <end position="19"/>
    </location>
</feature>
<dbReference type="RefSeq" id="WP_253530500.1">
    <property type="nucleotide sequence ID" value="NZ_JAMZEL010000009.1"/>
</dbReference>
<protein>
    <submittedName>
        <fullName evidence="2">Uncharacterized protein</fullName>
    </submittedName>
</protein>
<dbReference type="EMBL" id="JAMZEL010000009">
    <property type="protein sequence ID" value="MCP1384726.1"/>
    <property type="molecule type" value="Genomic_DNA"/>
</dbReference>